<feature type="transmembrane region" description="Helical" evidence="5">
    <location>
        <begin position="12"/>
        <end position="31"/>
    </location>
</feature>
<proteinExistence type="predicted"/>
<dbReference type="Gene3D" id="1.20.1250.20">
    <property type="entry name" value="MFS general substrate transporter like domains"/>
    <property type="match status" value="1"/>
</dbReference>
<protein>
    <submittedName>
        <fullName evidence="7">MFS transporter</fullName>
    </submittedName>
</protein>
<reference evidence="8" key="1">
    <citation type="journal article" date="2019" name="Int. J. Syst. Evol. Microbiol.">
        <title>The Global Catalogue of Microorganisms (GCM) 10K type strain sequencing project: providing services to taxonomists for standard genome sequencing and annotation.</title>
        <authorList>
            <consortium name="The Broad Institute Genomics Platform"/>
            <consortium name="The Broad Institute Genome Sequencing Center for Infectious Disease"/>
            <person name="Wu L."/>
            <person name="Ma J."/>
        </authorList>
    </citation>
    <scope>NUCLEOTIDE SEQUENCE [LARGE SCALE GENOMIC DNA]</scope>
    <source>
        <strain evidence="8">JCM 30846</strain>
    </source>
</reference>
<feature type="transmembrane region" description="Helical" evidence="5">
    <location>
        <begin position="132"/>
        <end position="153"/>
    </location>
</feature>
<evidence type="ECO:0000313" key="7">
    <source>
        <dbReference type="EMBL" id="GAA3764593.1"/>
    </source>
</evidence>
<evidence type="ECO:0000256" key="4">
    <source>
        <dbReference type="ARBA" id="ARBA00023136"/>
    </source>
</evidence>
<dbReference type="PANTHER" id="PTHR23514:SF13">
    <property type="entry name" value="INNER MEMBRANE PROTEIN YBJJ"/>
    <property type="match status" value="1"/>
</dbReference>
<dbReference type="InterPro" id="IPR051788">
    <property type="entry name" value="MFS_Transporter"/>
</dbReference>
<keyword evidence="2 5" id="KW-0812">Transmembrane</keyword>
<feature type="transmembrane region" description="Helical" evidence="5">
    <location>
        <begin position="244"/>
        <end position="264"/>
    </location>
</feature>
<keyword evidence="4 5" id="KW-0472">Membrane</keyword>
<dbReference type="PROSITE" id="PS50850">
    <property type="entry name" value="MFS"/>
    <property type="match status" value="1"/>
</dbReference>
<gene>
    <name evidence="7" type="ORF">GCM10023082_66750</name>
</gene>
<dbReference type="PANTHER" id="PTHR23514">
    <property type="entry name" value="BYPASS OF STOP CODON PROTEIN 6"/>
    <property type="match status" value="1"/>
</dbReference>
<feature type="transmembrane region" description="Helical" evidence="5">
    <location>
        <begin position="276"/>
        <end position="294"/>
    </location>
</feature>
<evidence type="ECO:0000256" key="5">
    <source>
        <dbReference type="SAM" id="Phobius"/>
    </source>
</evidence>
<sequence>MTDARLRRGRISLGVSFFAQGAAFALLVTRIPAIQDRYGISDALLPAFLAAVPVLAGVGSVLTEHVVARVRPALLLRWLQPVVLLALLGVGAGRSVWQVATALGAFGLAVGGLDASMNMLGVSLQRTYGRSIMLGFHAAYSLGGIVGASLAWVGAHWDLALFVSYLPAVAVLLPAALAGSRWYVDADAAAVPGAADGDGDGDASGVVFRALLPLCLVMAFAYIGDSTVSNWSAKYLQDTLGSSAELATVPYNAYMVTTLLGRALGDFGVRRFGPVAVVRFGSLLAGAGFAVVVAAPGAWIGIIGFTLLGFGLCVLVPQCFAAAGRLFPGASEAAVARVNIFNYVGFLIGAPLVGALGDAWSYRGAMLVPMGMVLVTLVYARSFGRAGGGYGVGHDGQERPRTADVG</sequence>
<name>A0ABP7GHJ7_9ACTN</name>
<comment type="subcellular location">
    <subcellularLocation>
        <location evidence="1">Cell membrane</location>
        <topology evidence="1">Multi-pass membrane protein</topology>
    </subcellularLocation>
</comment>
<feature type="transmembrane region" description="Helical" evidence="5">
    <location>
        <begin position="360"/>
        <end position="380"/>
    </location>
</feature>
<dbReference type="Pfam" id="PF07690">
    <property type="entry name" value="MFS_1"/>
    <property type="match status" value="1"/>
</dbReference>
<evidence type="ECO:0000256" key="1">
    <source>
        <dbReference type="ARBA" id="ARBA00004651"/>
    </source>
</evidence>
<feature type="transmembrane region" description="Helical" evidence="5">
    <location>
        <begin position="334"/>
        <end position="354"/>
    </location>
</feature>
<dbReference type="Proteomes" id="UP001499884">
    <property type="component" value="Unassembled WGS sequence"/>
</dbReference>
<dbReference type="CDD" id="cd17393">
    <property type="entry name" value="MFS_MosC_like"/>
    <property type="match status" value="1"/>
</dbReference>
<feature type="transmembrane region" description="Helical" evidence="5">
    <location>
        <begin position="43"/>
        <end position="62"/>
    </location>
</feature>
<evidence type="ECO:0000259" key="6">
    <source>
        <dbReference type="PROSITE" id="PS50850"/>
    </source>
</evidence>
<feature type="transmembrane region" description="Helical" evidence="5">
    <location>
        <begin position="206"/>
        <end position="224"/>
    </location>
</feature>
<feature type="transmembrane region" description="Helical" evidence="5">
    <location>
        <begin position="300"/>
        <end position="322"/>
    </location>
</feature>
<feature type="transmembrane region" description="Helical" evidence="5">
    <location>
        <begin position="74"/>
        <end position="93"/>
    </location>
</feature>
<evidence type="ECO:0000256" key="3">
    <source>
        <dbReference type="ARBA" id="ARBA00022989"/>
    </source>
</evidence>
<evidence type="ECO:0000313" key="8">
    <source>
        <dbReference type="Proteomes" id="UP001499884"/>
    </source>
</evidence>
<dbReference type="InterPro" id="IPR036259">
    <property type="entry name" value="MFS_trans_sf"/>
</dbReference>
<dbReference type="EMBL" id="BAABEP010000121">
    <property type="protein sequence ID" value="GAA3764593.1"/>
    <property type="molecule type" value="Genomic_DNA"/>
</dbReference>
<keyword evidence="3 5" id="KW-1133">Transmembrane helix</keyword>
<organism evidence="7 8">
    <name type="scientific">Streptomyces tremellae</name>
    <dbReference type="NCBI Taxonomy" id="1124239"/>
    <lineage>
        <taxon>Bacteria</taxon>
        <taxon>Bacillati</taxon>
        <taxon>Actinomycetota</taxon>
        <taxon>Actinomycetes</taxon>
        <taxon>Kitasatosporales</taxon>
        <taxon>Streptomycetaceae</taxon>
        <taxon>Streptomyces</taxon>
    </lineage>
</organism>
<feature type="domain" description="Major facilitator superfamily (MFS) profile" evidence="6">
    <location>
        <begin position="211"/>
        <end position="406"/>
    </location>
</feature>
<dbReference type="RefSeq" id="WP_345655858.1">
    <property type="nucleotide sequence ID" value="NZ_BAABEP010000121.1"/>
</dbReference>
<feature type="transmembrane region" description="Helical" evidence="5">
    <location>
        <begin position="159"/>
        <end position="178"/>
    </location>
</feature>
<comment type="caution">
    <text evidence="7">The sequence shown here is derived from an EMBL/GenBank/DDBJ whole genome shotgun (WGS) entry which is preliminary data.</text>
</comment>
<dbReference type="InterPro" id="IPR020846">
    <property type="entry name" value="MFS_dom"/>
</dbReference>
<dbReference type="SUPFAM" id="SSF103473">
    <property type="entry name" value="MFS general substrate transporter"/>
    <property type="match status" value="1"/>
</dbReference>
<keyword evidence="8" id="KW-1185">Reference proteome</keyword>
<accession>A0ABP7GHJ7</accession>
<dbReference type="InterPro" id="IPR011701">
    <property type="entry name" value="MFS"/>
</dbReference>
<evidence type="ECO:0000256" key="2">
    <source>
        <dbReference type="ARBA" id="ARBA00022692"/>
    </source>
</evidence>
<feature type="transmembrane region" description="Helical" evidence="5">
    <location>
        <begin position="99"/>
        <end position="120"/>
    </location>
</feature>